<reference evidence="2" key="1">
    <citation type="submission" date="2018-12" db="EMBL/GenBank/DDBJ databases">
        <title>Tengunoibacter tsumagoiensis gen. nov., sp. nov., Dictyobacter kobayashii sp. nov., D. alpinus sp. nov., and D. joshuensis sp. nov. and description of Dictyobacteraceae fam. nov. within the order Ktedonobacterales isolated from Tengu-no-mugimeshi.</title>
        <authorList>
            <person name="Wang C.M."/>
            <person name="Zheng Y."/>
            <person name="Sakai Y."/>
            <person name="Toyoda A."/>
            <person name="Minakuchi Y."/>
            <person name="Abe K."/>
            <person name="Yokota A."/>
            <person name="Yabe S."/>
        </authorList>
    </citation>
    <scope>NUCLEOTIDE SEQUENCE [LARGE SCALE GENOMIC DNA]</scope>
    <source>
        <strain evidence="2">S-27</strain>
    </source>
</reference>
<comment type="caution">
    <text evidence="1">The sequence shown here is derived from an EMBL/GenBank/DDBJ whole genome shotgun (WGS) entry which is preliminary data.</text>
</comment>
<evidence type="ECO:0000313" key="2">
    <source>
        <dbReference type="Proteomes" id="UP000287224"/>
    </source>
</evidence>
<accession>A0A401ZCL2</accession>
<keyword evidence="2" id="KW-1185">Reference proteome</keyword>
<name>A0A401ZCL2_9CHLR</name>
<proteinExistence type="predicted"/>
<protein>
    <submittedName>
        <fullName evidence="1">Uncharacterized protein</fullName>
    </submittedName>
</protein>
<sequence>MRATTIMRIMRNHCHAHVASLAEPIQMFLVVRGHIEMRHPSVLTASHRNGCAG</sequence>
<organism evidence="1 2">
    <name type="scientific">Dictyobacter aurantiacus</name>
    <dbReference type="NCBI Taxonomy" id="1936993"/>
    <lineage>
        <taxon>Bacteria</taxon>
        <taxon>Bacillati</taxon>
        <taxon>Chloroflexota</taxon>
        <taxon>Ktedonobacteria</taxon>
        <taxon>Ktedonobacterales</taxon>
        <taxon>Dictyobacteraceae</taxon>
        <taxon>Dictyobacter</taxon>
    </lineage>
</organism>
<gene>
    <name evidence="1" type="ORF">KDAU_19240</name>
</gene>
<dbReference type="AlphaFoldDB" id="A0A401ZCL2"/>
<evidence type="ECO:0000313" key="1">
    <source>
        <dbReference type="EMBL" id="GCE04595.1"/>
    </source>
</evidence>
<dbReference type="Proteomes" id="UP000287224">
    <property type="component" value="Unassembled WGS sequence"/>
</dbReference>
<dbReference type="EMBL" id="BIFQ01000001">
    <property type="protein sequence ID" value="GCE04595.1"/>
    <property type="molecule type" value="Genomic_DNA"/>
</dbReference>